<name>A0A9P0T085_PIEBR</name>
<dbReference type="EMBL" id="CALOZG010000002">
    <property type="protein sequence ID" value="CAH3962742.1"/>
    <property type="molecule type" value="Genomic_DNA"/>
</dbReference>
<keyword evidence="2" id="KW-1185">Reference proteome</keyword>
<dbReference type="AlphaFoldDB" id="A0A9P0T085"/>
<organism evidence="1 2">
    <name type="scientific">Pieris brassicae</name>
    <name type="common">White butterfly</name>
    <name type="synonym">Large white butterfly</name>
    <dbReference type="NCBI Taxonomy" id="7116"/>
    <lineage>
        <taxon>Eukaryota</taxon>
        <taxon>Metazoa</taxon>
        <taxon>Ecdysozoa</taxon>
        <taxon>Arthropoda</taxon>
        <taxon>Hexapoda</taxon>
        <taxon>Insecta</taxon>
        <taxon>Pterygota</taxon>
        <taxon>Neoptera</taxon>
        <taxon>Endopterygota</taxon>
        <taxon>Lepidoptera</taxon>
        <taxon>Glossata</taxon>
        <taxon>Ditrysia</taxon>
        <taxon>Papilionoidea</taxon>
        <taxon>Pieridae</taxon>
        <taxon>Pierinae</taxon>
        <taxon>Pieris</taxon>
    </lineage>
</organism>
<comment type="caution">
    <text evidence="1">The sequence shown here is derived from an EMBL/GenBank/DDBJ whole genome shotgun (WGS) entry which is preliminary data.</text>
</comment>
<evidence type="ECO:0000313" key="2">
    <source>
        <dbReference type="Proteomes" id="UP001152562"/>
    </source>
</evidence>
<reference evidence="1" key="1">
    <citation type="submission" date="2022-05" db="EMBL/GenBank/DDBJ databases">
        <authorList>
            <person name="Okamura Y."/>
        </authorList>
    </citation>
    <scope>NUCLEOTIDE SEQUENCE</scope>
</reference>
<gene>
    <name evidence="1" type="ORF">PIBRA_LOCUS1616</name>
</gene>
<dbReference type="Proteomes" id="UP001152562">
    <property type="component" value="Unassembled WGS sequence"/>
</dbReference>
<protein>
    <submittedName>
        <fullName evidence="1">Uncharacterized protein</fullName>
    </submittedName>
</protein>
<proteinExistence type="predicted"/>
<accession>A0A9P0T085</accession>
<sequence length="76" mass="8321">MLACGSCRSLQKTHCALPASILTYPHFVCLTDACMYPFGDNGVLFEPENDEVGKSKCPSFNVIQFCLGFELEIIGV</sequence>
<evidence type="ECO:0000313" key="1">
    <source>
        <dbReference type="EMBL" id="CAH3962742.1"/>
    </source>
</evidence>